<comment type="caution">
    <text evidence="3">The sequence shown here is derived from an EMBL/GenBank/DDBJ whole genome shotgun (WGS) entry which is preliminary data.</text>
</comment>
<evidence type="ECO:0000313" key="3">
    <source>
        <dbReference type="EMBL" id="OEK06325.1"/>
    </source>
</evidence>
<keyword evidence="2" id="KW-0472">Membrane</keyword>
<evidence type="ECO:0000313" key="4">
    <source>
        <dbReference type="Proteomes" id="UP000095552"/>
    </source>
</evidence>
<accession>A0A1E5T4M3</accession>
<feature type="coiled-coil region" evidence="1">
    <location>
        <begin position="34"/>
        <end position="94"/>
    </location>
</feature>
<dbReference type="Pfam" id="PF12732">
    <property type="entry name" value="YtxH"/>
    <property type="match status" value="1"/>
</dbReference>
<dbReference type="EMBL" id="MDGQ01000003">
    <property type="protein sequence ID" value="OEK06325.1"/>
    <property type="molecule type" value="Genomic_DNA"/>
</dbReference>
<sequence>MSKGSSSLLAFVIGAATGTILGILYAPDKGSNTRDKLTYQLDKYKKQLEVLLEDLINGKVEISSTAKEEGQKVVSEARQKAEKLLSDVDDLIGQIKSGDSE</sequence>
<dbReference type="OrthoDB" id="598035at2"/>
<keyword evidence="1" id="KW-0175">Coiled coil</keyword>
<dbReference type="STRING" id="1563681.BFP71_01215"/>
<dbReference type="PANTHER" id="PTHR35792:SF1">
    <property type="entry name" value="SLL0268 PROTEIN"/>
    <property type="match status" value="1"/>
</dbReference>
<dbReference type="PANTHER" id="PTHR35792">
    <property type="entry name" value="GENERAL STRESS PROTEIN"/>
    <property type="match status" value="1"/>
</dbReference>
<feature type="transmembrane region" description="Helical" evidence="2">
    <location>
        <begin position="6"/>
        <end position="26"/>
    </location>
</feature>
<proteinExistence type="predicted"/>
<evidence type="ECO:0000256" key="2">
    <source>
        <dbReference type="SAM" id="Phobius"/>
    </source>
</evidence>
<reference evidence="3 4" key="1">
    <citation type="submission" date="2016-08" db="EMBL/GenBank/DDBJ databases">
        <title>Draft genome of Fabibacter sp. strain SK-8.</title>
        <authorList>
            <person name="Wong S.-K."/>
            <person name="Hamasaki K."/>
            <person name="Yoshizawa S."/>
        </authorList>
    </citation>
    <scope>NUCLEOTIDE SEQUENCE [LARGE SCALE GENOMIC DNA]</scope>
    <source>
        <strain evidence="3 4">SK-8</strain>
    </source>
</reference>
<dbReference type="AlphaFoldDB" id="A0A1E5T4M3"/>
<gene>
    <name evidence="3" type="ORF">BFP71_01215</name>
</gene>
<keyword evidence="2" id="KW-0812">Transmembrane</keyword>
<dbReference type="InterPro" id="IPR024623">
    <property type="entry name" value="YtxH"/>
</dbReference>
<dbReference type="Proteomes" id="UP000095552">
    <property type="component" value="Unassembled WGS sequence"/>
</dbReference>
<name>A0A1E5T4M3_9BACT</name>
<dbReference type="InterPro" id="IPR052928">
    <property type="entry name" value="Desiccation-related_membrane"/>
</dbReference>
<evidence type="ECO:0000256" key="1">
    <source>
        <dbReference type="SAM" id="Coils"/>
    </source>
</evidence>
<organism evidence="3 4">
    <name type="scientific">Roseivirga misakiensis</name>
    <dbReference type="NCBI Taxonomy" id="1563681"/>
    <lineage>
        <taxon>Bacteria</taxon>
        <taxon>Pseudomonadati</taxon>
        <taxon>Bacteroidota</taxon>
        <taxon>Cytophagia</taxon>
        <taxon>Cytophagales</taxon>
        <taxon>Roseivirgaceae</taxon>
        <taxon>Roseivirga</taxon>
    </lineage>
</organism>
<dbReference type="RefSeq" id="WP_069833636.1">
    <property type="nucleotide sequence ID" value="NZ_MDGQ01000003.1"/>
</dbReference>
<keyword evidence="4" id="KW-1185">Reference proteome</keyword>
<protein>
    <submittedName>
        <fullName evidence="3">Gas vesicle protein</fullName>
    </submittedName>
</protein>
<keyword evidence="2" id="KW-1133">Transmembrane helix</keyword>